<dbReference type="InterPro" id="IPR041105">
    <property type="entry name" value="TDP-43_N"/>
</dbReference>
<feature type="chain" id="PRO_5035820688" description="TAR DNA-binding protein 43 N-terminal domain-containing protein" evidence="1">
    <location>
        <begin position="22"/>
        <end position="180"/>
    </location>
</feature>
<sequence length="180" mass="20609">MLLSKFCLGLVFFWNTLLLTSQEVPSQKSYVLVKNEKETRKILIRTTEEGLLPLKSVSLSFPDAVGLKCNTSTGYFLQLSINDNNMLEPPPNGWINYEYITIPSTKISSTTELSLSLRLFCNVQGIFYLLWVLAHTRVDHLEKRLNESVLAIEKRLDKMEDKMLAAITDSRGYWINVCLN</sequence>
<gene>
    <name evidence="3" type="ORF">Mgra_00006451</name>
</gene>
<dbReference type="Proteomes" id="UP000605970">
    <property type="component" value="Unassembled WGS sequence"/>
</dbReference>
<accession>A0A8S9ZLJ1</accession>
<comment type="caution">
    <text evidence="3">The sequence shown here is derived from an EMBL/GenBank/DDBJ whole genome shotgun (WGS) entry which is preliminary data.</text>
</comment>
<protein>
    <recommendedName>
        <fullName evidence="2">TAR DNA-binding protein 43 N-terminal domain-containing protein</fullName>
    </recommendedName>
</protein>
<keyword evidence="4" id="KW-1185">Reference proteome</keyword>
<feature type="domain" description="TAR DNA-binding protein 43 N-terminal" evidence="2">
    <location>
        <begin position="30"/>
        <end position="101"/>
    </location>
</feature>
<proteinExistence type="predicted"/>
<organism evidence="3 4">
    <name type="scientific">Meloidogyne graminicola</name>
    <dbReference type="NCBI Taxonomy" id="189291"/>
    <lineage>
        <taxon>Eukaryota</taxon>
        <taxon>Metazoa</taxon>
        <taxon>Ecdysozoa</taxon>
        <taxon>Nematoda</taxon>
        <taxon>Chromadorea</taxon>
        <taxon>Rhabditida</taxon>
        <taxon>Tylenchina</taxon>
        <taxon>Tylenchomorpha</taxon>
        <taxon>Tylenchoidea</taxon>
        <taxon>Meloidogynidae</taxon>
        <taxon>Meloidogyninae</taxon>
        <taxon>Meloidogyne</taxon>
    </lineage>
</organism>
<keyword evidence="1" id="KW-0732">Signal</keyword>
<evidence type="ECO:0000313" key="3">
    <source>
        <dbReference type="EMBL" id="KAF7634153.1"/>
    </source>
</evidence>
<evidence type="ECO:0000313" key="4">
    <source>
        <dbReference type="Proteomes" id="UP000605970"/>
    </source>
</evidence>
<dbReference type="EMBL" id="JABEBT010000063">
    <property type="protein sequence ID" value="KAF7634153.1"/>
    <property type="molecule type" value="Genomic_DNA"/>
</dbReference>
<feature type="signal peptide" evidence="1">
    <location>
        <begin position="1"/>
        <end position="21"/>
    </location>
</feature>
<evidence type="ECO:0000256" key="1">
    <source>
        <dbReference type="SAM" id="SignalP"/>
    </source>
</evidence>
<dbReference type="Pfam" id="PF18694">
    <property type="entry name" value="TDP-43_N"/>
    <property type="match status" value="1"/>
</dbReference>
<reference evidence="3" key="1">
    <citation type="journal article" date="2020" name="Ecol. Evol.">
        <title>Genome structure and content of the rice root-knot nematode (Meloidogyne graminicola).</title>
        <authorList>
            <person name="Phan N.T."/>
            <person name="Danchin E.G.J."/>
            <person name="Klopp C."/>
            <person name="Perfus-Barbeoch L."/>
            <person name="Kozlowski D.K."/>
            <person name="Koutsovoulos G.D."/>
            <person name="Lopez-Roques C."/>
            <person name="Bouchez O."/>
            <person name="Zahm M."/>
            <person name="Besnard G."/>
            <person name="Bellafiore S."/>
        </authorList>
    </citation>
    <scope>NUCLEOTIDE SEQUENCE</scope>
    <source>
        <strain evidence="3">VN-18</strain>
    </source>
</reference>
<evidence type="ECO:0000259" key="2">
    <source>
        <dbReference type="Pfam" id="PF18694"/>
    </source>
</evidence>
<dbReference type="AlphaFoldDB" id="A0A8S9ZLJ1"/>
<name>A0A8S9ZLJ1_9BILA</name>